<feature type="signal peptide" evidence="3">
    <location>
        <begin position="1"/>
        <end position="26"/>
    </location>
</feature>
<dbReference type="EMBL" id="SLXI01000003">
    <property type="protein sequence ID" value="TCP12801.1"/>
    <property type="molecule type" value="Genomic_DNA"/>
</dbReference>
<comment type="caution">
    <text evidence="5">The sequence shown here is derived from an EMBL/GenBank/DDBJ whole genome shotgun (WGS) entry which is preliminary data.</text>
</comment>
<dbReference type="GO" id="GO:0030313">
    <property type="term" value="C:cell envelope"/>
    <property type="evidence" value="ECO:0007669"/>
    <property type="project" value="UniProtKB-SubCell"/>
</dbReference>
<organism evidence="5 6">
    <name type="scientific">Bisgaardia hudsonensis</name>
    <dbReference type="NCBI Taxonomy" id="109472"/>
    <lineage>
        <taxon>Bacteria</taxon>
        <taxon>Pseudomonadati</taxon>
        <taxon>Pseudomonadota</taxon>
        <taxon>Gammaproteobacteria</taxon>
        <taxon>Pasteurellales</taxon>
        <taxon>Pasteurellaceae</taxon>
        <taxon>Bisgaardia</taxon>
    </lineage>
</organism>
<dbReference type="RefSeq" id="WP_132023409.1">
    <property type="nucleotide sequence ID" value="NZ_CP016605.1"/>
</dbReference>
<evidence type="ECO:0000259" key="4">
    <source>
        <dbReference type="Pfam" id="PF09375"/>
    </source>
</evidence>
<evidence type="ECO:0000313" key="6">
    <source>
        <dbReference type="Proteomes" id="UP000294841"/>
    </source>
</evidence>
<feature type="chain" id="PRO_5020365640" evidence="3">
    <location>
        <begin position="27"/>
        <end position="449"/>
    </location>
</feature>
<comment type="subcellular location">
    <subcellularLocation>
        <location evidence="1">Cell envelope</location>
    </subcellularLocation>
</comment>
<dbReference type="Gene3D" id="1.20.1420.20">
    <property type="entry name" value="M75 peptidase, HXXE motif"/>
    <property type="match status" value="1"/>
</dbReference>
<sequence>MSKLRKLTLAVCVGLAINTVTLTAEAATELTTTQVSQAQSFLDTYSKIAELSYSSSLQDAKKLQQAINTFAKNPTEKTLEAAKQAWRDSRESYGQSEIFRLSQGPIDAEEGWVEAKYGNKEGQINAWPLDENMIDYTIDAEGKKTSGNIIDSKGEFNPGGEDPKAVNVDTINEDIITELNENGGEANVASGYHAIEFLLWGQDQDYNNFIEDKITHGPMTAGQRPLTDFTTDKFAQRRLDYLKAATNKLVQDLEVIYSAWTPDGEYRQALMGKLTGDKSKENIATTDALRNIFIGMGMFIKSELANERIAVAVLTPSEEDEHSCFSDNTHRDIAQNYLGFENVLLGKFNNKKIGKAPIDVLNSQDKAEVEKMLQNINARIAKIDHLAKTTMHFDYQVHPENKAEAQNIVSLKNELRRLGDKMVTVAKNYGISLTTTDVTDSEENHDYEK</sequence>
<keyword evidence="2 3" id="KW-0732">Signal</keyword>
<reference evidence="5 6" key="1">
    <citation type="submission" date="2019-03" db="EMBL/GenBank/DDBJ databases">
        <title>Genomic Encyclopedia of Type Strains, Phase IV (KMG-IV): sequencing the most valuable type-strain genomes for metagenomic binning, comparative biology and taxonomic classification.</title>
        <authorList>
            <person name="Goeker M."/>
        </authorList>
    </citation>
    <scope>NUCLEOTIDE SEQUENCE [LARGE SCALE GENOMIC DNA]</scope>
    <source>
        <strain evidence="5 6">DSM 28231</strain>
    </source>
</reference>
<feature type="domain" description="Imelysin-like" evidence="4">
    <location>
        <begin position="52"/>
        <end position="419"/>
    </location>
</feature>
<protein>
    <submittedName>
        <fullName evidence="5">Putative iron-regulated protein</fullName>
    </submittedName>
</protein>
<evidence type="ECO:0000256" key="2">
    <source>
        <dbReference type="ARBA" id="ARBA00022729"/>
    </source>
</evidence>
<dbReference type="Pfam" id="PF09375">
    <property type="entry name" value="Peptidase_M75"/>
    <property type="match status" value="1"/>
</dbReference>
<evidence type="ECO:0000256" key="1">
    <source>
        <dbReference type="ARBA" id="ARBA00004196"/>
    </source>
</evidence>
<dbReference type="InterPro" id="IPR018976">
    <property type="entry name" value="Imelysin-like"/>
</dbReference>
<evidence type="ECO:0000313" key="5">
    <source>
        <dbReference type="EMBL" id="TCP12801.1"/>
    </source>
</evidence>
<gene>
    <name evidence="5" type="ORF">EV697_103105</name>
</gene>
<proteinExistence type="predicted"/>
<dbReference type="Proteomes" id="UP000294841">
    <property type="component" value="Unassembled WGS sequence"/>
</dbReference>
<dbReference type="InterPro" id="IPR038352">
    <property type="entry name" value="Imelysin_sf"/>
</dbReference>
<name>A0A4R2N084_9PAST</name>
<evidence type="ECO:0000256" key="3">
    <source>
        <dbReference type="SAM" id="SignalP"/>
    </source>
</evidence>
<keyword evidence="6" id="KW-1185">Reference proteome</keyword>
<dbReference type="AlphaFoldDB" id="A0A4R2N084"/>
<dbReference type="OrthoDB" id="9764688at2"/>
<accession>A0A4R2N084</accession>
<dbReference type="CDD" id="cd14657">
    <property type="entry name" value="Imelysin_IrpA-like"/>
    <property type="match status" value="1"/>
</dbReference>